<sequence>GGRVQEQERRAEGECRSRRSLIWSSAALFPGADWVVLTPKAGLPVAKDDSSHTSILVGCLVAIILLLLGVIASILWRQHWRKLLGKAQGQSHEELRVHLSVPGDTVVINNTHNPLGSARYSSRYQRIQSCAGEPDREEHSPGEYQEPSVLLRQREATARPLSNLLLPSSHSLTPAGDEGSKPINTQAGGRGYSEAMAPPLQEAPPPYPGAPPPPSVPHYAEADIVSLQGVSGNNTYAVPALAAEDSAPAELPRACLVFREKLGEGQFGEVHLCEIHSPQELPGLEFPFNIRKGRPLLVAVKILRADATKNARQVLLVPPSHPSLCRASWPDWRSSPSCVWREARVSVNV</sequence>
<dbReference type="InParanoid" id="W5LVD1"/>
<reference evidence="3" key="2">
    <citation type="submission" date="2025-08" db="UniProtKB">
        <authorList>
            <consortium name="Ensembl"/>
        </authorList>
    </citation>
    <scope>IDENTIFICATION</scope>
</reference>
<protein>
    <recommendedName>
        <fullName evidence="5">Protein kinase domain-containing protein</fullName>
    </recommendedName>
</protein>
<evidence type="ECO:0000313" key="3">
    <source>
        <dbReference type="Ensembl" id="ENSLOCP00000000088.1"/>
    </source>
</evidence>
<evidence type="ECO:0008006" key="5">
    <source>
        <dbReference type="Google" id="ProtNLM"/>
    </source>
</evidence>
<dbReference type="GO" id="GO:0030154">
    <property type="term" value="P:cell differentiation"/>
    <property type="evidence" value="ECO:0000318"/>
    <property type="project" value="GO_Central"/>
</dbReference>
<feature type="compositionally biased region" description="Pro residues" evidence="1">
    <location>
        <begin position="201"/>
        <end position="216"/>
    </location>
</feature>
<dbReference type="GO" id="GO:0005886">
    <property type="term" value="C:plasma membrane"/>
    <property type="evidence" value="ECO:0000318"/>
    <property type="project" value="GO_Central"/>
</dbReference>
<dbReference type="Ensembl" id="ENSLOCT00000000088.1">
    <property type="protein sequence ID" value="ENSLOCP00000000088.1"/>
    <property type="gene ID" value="ENSLOCG00000000077.1"/>
</dbReference>
<evidence type="ECO:0000313" key="4">
    <source>
        <dbReference type="Proteomes" id="UP000018468"/>
    </source>
</evidence>
<proteinExistence type="predicted"/>
<keyword evidence="4" id="KW-1185">Reference proteome</keyword>
<feature type="transmembrane region" description="Helical" evidence="2">
    <location>
        <begin position="21"/>
        <end position="43"/>
    </location>
</feature>
<dbReference type="GeneTree" id="ENSGT00940000159733"/>
<dbReference type="Bgee" id="ENSLOCG00000000077">
    <property type="expression patterns" value="Expressed in camera-type eye and 12 other cell types or tissues"/>
</dbReference>
<dbReference type="HOGENOM" id="CLU_795809_0_0_1"/>
<accession>W5LVD1</accession>
<reference evidence="3" key="3">
    <citation type="submission" date="2025-09" db="UniProtKB">
        <authorList>
            <consortium name="Ensembl"/>
        </authorList>
    </citation>
    <scope>IDENTIFICATION</scope>
</reference>
<dbReference type="GO" id="GO:0007169">
    <property type="term" value="P:cell surface receptor protein tyrosine kinase signaling pathway"/>
    <property type="evidence" value="ECO:0000318"/>
    <property type="project" value="GO_Central"/>
</dbReference>
<keyword evidence="2" id="KW-0472">Membrane</keyword>
<dbReference type="GO" id="GO:0004715">
    <property type="term" value="F:non-membrane spanning protein tyrosine kinase activity"/>
    <property type="evidence" value="ECO:0000318"/>
    <property type="project" value="GO_Central"/>
</dbReference>
<feature type="transmembrane region" description="Helical" evidence="2">
    <location>
        <begin position="55"/>
        <end position="76"/>
    </location>
</feature>
<feature type="region of interest" description="Disordered" evidence="1">
    <location>
        <begin position="162"/>
        <end position="219"/>
    </location>
</feature>
<reference evidence="4" key="1">
    <citation type="submission" date="2011-12" db="EMBL/GenBank/DDBJ databases">
        <title>The Draft Genome of Lepisosteus oculatus.</title>
        <authorList>
            <consortium name="The Broad Institute Genome Assembly &amp; Analysis Group"/>
            <consortium name="Computational R&amp;D Group"/>
            <consortium name="and Sequencing Platform"/>
            <person name="Di Palma F."/>
            <person name="Alfoldi J."/>
            <person name="Johnson J."/>
            <person name="Berlin A."/>
            <person name="Gnerre S."/>
            <person name="Jaffe D."/>
            <person name="MacCallum I."/>
            <person name="Young S."/>
            <person name="Walker B.J."/>
            <person name="Lander E.S."/>
            <person name="Lindblad-Toh K."/>
        </authorList>
    </citation>
    <scope>NUCLEOTIDE SEQUENCE [LARGE SCALE GENOMIC DNA]</scope>
</reference>
<dbReference type="eggNOG" id="KOG1094">
    <property type="taxonomic scope" value="Eukaryota"/>
</dbReference>
<dbReference type="Proteomes" id="UP000018468">
    <property type="component" value="Unassembled WGS sequence"/>
</dbReference>
<feature type="region of interest" description="Disordered" evidence="1">
    <location>
        <begin position="126"/>
        <end position="148"/>
    </location>
</feature>
<name>W5LVD1_LEPOC</name>
<keyword evidence="2" id="KW-1133">Transmembrane helix</keyword>
<keyword evidence="2" id="KW-0812">Transmembrane</keyword>
<dbReference type="Gene3D" id="3.30.200.20">
    <property type="entry name" value="Phosphorylase Kinase, domain 1"/>
    <property type="match status" value="1"/>
</dbReference>
<evidence type="ECO:0000256" key="2">
    <source>
        <dbReference type="SAM" id="Phobius"/>
    </source>
</evidence>
<dbReference type="GO" id="GO:0005102">
    <property type="term" value="F:signaling receptor binding"/>
    <property type="evidence" value="ECO:0000318"/>
    <property type="project" value="GO_Central"/>
</dbReference>
<evidence type="ECO:0000256" key="1">
    <source>
        <dbReference type="SAM" id="MobiDB-lite"/>
    </source>
</evidence>
<dbReference type="AlphaFoldDB" id="W5LVD1"/>
<feature type="compositionally biased region" description="Low complexity" evidence="1">
    <location>
        <begin position="162"/>
        <end position="174"/>
    </location>
</feature>
<organism evidence="3 4">
    <name type="scientific">Lepisosteus oculatus</name>
    <name type="common">Spotted gar</name>
    <dbReference type="NCBI Taxonomy" id="7918"/>
    <lineage>
        <taxon>Eukaryota</taxon>
        <taxon>Metazoa</taxon>
        <taxon>Chordata</taxon>
        <taxon>Craniata</taxon>
        <taxon>Vertebrata</taxon>
        <taxon>Euteleostomi</taxon>
        <taxon>Actinopterygii</taxon>
        <taxon>Neopterygii</taxon>
        <taxon>Holostei</taxon>
        <taxon>Semionotiformes</taxon>
        <taxon>Lepisosteidae</taxon>
        <taxon>Lepisosteus</taxon>
    </lineage>
</organism>